<dbReference type="VEuPathDB" id="CryptoDB:Chro.70218"/>
<dbReference type="InterPro" id="IPR036188">
    <property type="entry name" value="FAD/NAD-bd_sf"/>
</dbReference>
<keyword evidence="3" id="KW-0285">Flavoprotein</keyword>
<dbReference type="GO" id="GO:0050136">
    <property type="term" value="F:NADH dehydrogenase (quinone) (non-electrogenic) activity"/>
    <property type="evidence" value="ECO:0007669"/>
    <property type="project" value="UniProtKB-EC"/>
</dbReference>
<reference evidence="11 12" key="1">
    <citation type="submission" date="2014-11" db="EMBL/GenBank/DDBJ databases">
        <title>Comparative genomic analysis of Cryptosporidium hominis reveals occurrence of genetic recombination in virulent subtypes.</title>
        <authorList>
            <person name="Guo Y."/>
            <person name="Tang K."/>
            <person name="Frace M."/>
            <person name="Li N."/>
            <person name="Roellig D.M."/>
            <person name="Sammons S."/>
            <person name="Knipe K."/>
            <person name="Rowe L."/>
            <person name="Feng Y."/>
            <person name="Xiao L."/>
        </authorList>
    </citation>
    <scope>NUCLEOTIDE SEQUENCE [LARGE SCALE GENOMIC DNA]</scope>
    <source>
        <strain evidence="11">30976</strain>
    </source>
</reference>
<organism evidence="10">
    <name type="scientific">Cryptosporidium hominis</name>
    <dbReference type="NCBI Taxonomy" id="237895"/>
    <lineage>
        <taxon>Eukaryota</taxon>
        <taxon>Sar</taxon>
        <taxon>Alveolata</taxon>
        <taxon>Apicomplexa</taxon>
        <taxon>Conoidasida</taxon>
        <taxon>Coccidia</taxon>
        <taxon>Eucoccidiorida</taxon>
        <taxon>Eimeriorina</taxon>
        <taxon>Cryptosporidiidae</taxon>
        <taxon>Cryptosporidium</taxon>
    </lineage>
</organism>
<dbReference type="AlphaFoldDB" id="A0A0S4TKA4"/>
<dbReference type="PANTHER" id="PTHR43706">
    <property type="entry name" value="NADH DEHYDROGENASE"/>
    <property type="match status" value="1"/>
</dbReference>
<dbReference type="GO" id="GO:0005739">
    <property type="term" value="C:mitochondrion"/>
    <property type="evidence" value="ECO:0007669"/>
    <property type="project" value="TreeGrafter"/>
</dbReference>
<accession>A0A0S4TKA4</accession>
<evidence type="ECO:0000256" key="1">
    <source>
        <dbReference type="ARBA" id="ARBA00005272"/>
    </source>
</evidence>
<dbReference type="VEuPathDB" id="CryptoDB:CHUDEA7_1900"/>
<dbReference type="SUPFAM" id="SSF51905">
    <property type="entry name" value="FAD/NAD(P)-binding domain"/>
    <property type="match status" value="2"/>
</dbReference>
<dbReference type="OrthoDB" id="3244603at2759"/>
<gene>
    <name evidence="10" type="ORF">CHUDEA7_1900</name>
    <name evidence="11" type="ORF">GY17_00001984</name>
</gene>
<evidence type="ECO:0000313" key="10">
    <source>
        <dbReference type="EMBL" id="CUV07173.1"/>
    </source>
</evidence>
<feature type="domain" description="FAD/NAD(P)-binding" evidence="9">
    <location>
        <begin position="64"/>
        <end position="392"/>
    </location>
</feature>
<name>A0A0S4TKA4_CRYHO</name>
<evidence type="ECO:0000256" key="2">
    <source>
        <dbReference type="ARBA" id="ARBA00012637"/>
    </source>
</evidence>
<keyword evidence="4" id="KW-0274">FAD</keyword>
<sequence>MSNSEKNTSNIQTCSSVFARDEKKNVSNTFSTITNKATSLTKSIFSIFKLCSPFKTDASLGRPKVLILGTGWGFMKLAKGLDVNSNDIKVISPNKYFCFTPLLTQIVSNRLPREVCEIPINELTYRGNKEVIKYIQGLALDIDKENKEVIYFDSEKKKQERIPYDYLIINVGNEDSSIVPGIKEYALYLRNVEDSIKMRDAVVNCFKEVNANWDKMSDDEKRKKLTFIVAGGGPTGVEVSGAFAELTKNFLSKNEYKKLAPFINIKIIEMANKLLPTAGDKVSGYTKYVLSSLAGIEILLETKLKSVSKDYVVIQKEGGDEELIPYGVFVWASGASPNSLTKQICDKVEEQSFFKKAIVVDERLQVHGIPNAYALGDCALVRPRKLAERSKEIYQNALKSSFGPTVKYLRDNFSIKAFPQMFNLSKVADLPKNEEILTEEDFKNLLEKLDSMYHSPPPTAQGASQQGEYLVKLFNDYPSDKEKQDCPAFIYYWNGSTCYIYDDNIAIYTPFGSMLGGIHTKYIWRLAYTTLNPSSRSRSLLSKNWFNPFGMFAGGYKNDEIYKMNNISH</sequence>
<evidence type="ECO:0000313" key="12">
    <source>
        <dbReference type="Proteomes" id="UP001429100"/>
    </source>
</evidence>
<dbReference type="Proteomes" id="UP001429100">
    <property type="component" value="Unassembled WGS sequence"/>
</dbReference>
<dbReference type="PANTHER" id="PTHR43706:SF47">
    <property type="entry name" value="EXTERNAL NADH-UBIQUINONE OXIDOREDUCTASE 1, MITOCHONDRIAL-RELATED"/>
    <property type="match status" value="1"/>
</dbReference>
<evidence type="ECO:0000256" key="5">
    <source>
        <dbReference type="ARBA" id="ARBA00023002"/>
    </source>
</evidence>
<evidence type="ECO:0000259" key="9">
    <source>
        <dbReference type="Pfam" id="PF07992"/>
    </source>
</evidence>
<evidence type="ECO:0000256" key="8">
    <source>
        <dbReference type="ARBA" id="ARBA00049010"/>
    </source>
</evidence>
<evidence type="ECO:0000256" key="7">
    <source>
        <dbReference type="ARBA" id="ARBA00047599"/>
    </source>
</evidence>
<evidence type="ECO:0000313" key="11">
    <source>
        <dbReference type="EMBL" id="PPS94722.1"/>
    </source>
</evidence>
<comment type="catalytic activity">
    <reaction evidence="7">
        <text>a quinone + NADH + H(+) = a quinol + NAD(+)</text>
        <dbReference type="Rhea" id="RHEA:46160"/>
        <dbReference type="ChEBI" id="CHEBI:15378"/>
        <dbReference type="ChEBI" id="CHEBI:24646"/>
        <dbReference type="ChEBI" id="CHEBI:57540"/>
        <dbReference type="ChEBI" id="CHEBI:57945"/>
        <dbReference type="ChEBI" id="CHEBI:132124"/>
        <dbReference type="EC" id="1.6.5.9"/>
    </reaction>
</comment>
<keyword evidence="12" id="KW-1185">Reference proteome</keyword>
<dbReference type="EMBL" id="LN877953">
    <property type="protein sequence ID" value="CUV07173.1"/>
    <property type="molecule type" value="Genomic_DNA"/>
</dbReference>
<dbReference type="VEuPathDB" id="CryptoDB:ChTU502y2012_407g0950"/>
<reference evidence="11 12" key="3">
    <citation type="submission" date="2017-10" db="EMBL/GenBank/DDBJ databases">
        <title>Consistent, comparative and evidence-based genome annotation and re-annotation for the closely-related species, Cryptosporidium parvum, C. hominis and C. tyzzeri.</title>
        <authorList>
            <person name="Baptista R.P."/>
            <person name="Li Y."/>
            <person name="Sateriale A."/>
            <person name="Striepen B."/>
            <person name="Kissinger J.C."/>
        </authorList>
    </citation>
    <scope>NUCLEOTIDE SEQUENCE [LARGE SCALE GENOMIC DNA]</scope>
    <source>
        <strain evidence="11">30976</strain>
    </source>
</reference>
<dbReference type="VEuPathDB" id="CryptoDB:GY17_00001984"/>
<dbReference type="InterPro" id="IPR023753">
    <property type="entry name" value="FAD/NAD-binding_dom"/>
</dbReference>
<reference evidence="10" key="2">
    <citation type="submission" date="2015-08" db="EMBL/GenBank/DDBJ databases">
        <authorList>
            <person name="Babu N.S."/>
            <person name="Beckwith C.J."/>
            <person name="Beseler K.G."/>
            <person name="Brison A."/>
            <person name="Carone J.V."/>
            <person name="Caskin T.P."/>
            <person name="Diamond M."/>
            <person name="Durham M.E."/>
            <person name="Foxe J.M."/>
            <person name="Go M."/>
            <person name="Henderson B.A."/>
            <person name="Jones I.B."/>
            <person name="McGettigan J.A."/>
            <person name="Micheletti S.J."/>
            <person name="Nasrallah M.E."/>
            <person name="Ortiz D."/>
            <person name="Piller C.R."/>
            <person name="Privatt S.R."/>
            <person name="Schneider S.L."/>
            <person name="Sharp S."/>
            <person name="Smith T.C."/>
            <person name="Stanton J.D."/>
            <person name="Ullery H.E."/>
            <person name="Wilson R.J."/>
            <person name="Serrano M.G."/>
            <person name="Buck G."/>
            <person name="Lee V."/>
            <person name="Wang Y."/>
            <person name="Carvalho R."/>
            <person name="Voegtly L."/>
            <person name="Shi R."/>
            <person name="Duckworth R."/>
            <person name="Johnson A."/>
            <person name="Loviza R."/>
            <person name="Walstead R."/>
            <person name="Shah Z."/>
            <person name="Kiflezghi M."/>
            <person name="Wade K."/>
            <person name="Ball S.L."/>
            <person name="Bradley K.W."/>
            <person name="Asai D.J."/>
            <person name="Bowman C.A."/>
            <person name="Russell D.A."/>
            <person name="Pope W.H."/>
            <person name="Jacobs-Sera D."/>
            <person name="Hendrix R.W."/>
            <person name="Hatfull G.F."/>
        </authorList>
    </citation>
    <scope>NUCLEOTIDE SEQUENCE [LARGE SCALE GENOMIC DNA]</scope>
</reference>
<dbReference type="Pfam" id="PF07992">
    <property type="entry name" value="Pyr_redox_2"/>
    <property type="match status" value="1"/>
</dbReference>
<protein>
    <recommendedName>
        <fullName evidence="2">NADH:ubiquinone reductase (non-electrogenic)</fullName>
        <ecNumber evidence="2">1.6.5.9</ecNumber>
    </recommendedName>
</protein>
<evidence type="ECO:0000256" key="4">
    <source>
        <dbReference type="ARBA" id="ARBA00022827"/>
    </source>
</evidence>
<proteinExistence type="inferred from homology"/>
<comment type="catalytic activity">
    <reaction evidence="8">
        <text>a ubiquinone + NADH + H(+) = a ubiquinol + NAD(+)</text>
        <dbReference type="Rhea" id="RHEA:23152"/>
        <dbReference type="Rhea" id="RHEA-COMP:9565"/>
        <dbReference type="Rhea" id="RHEA-COMP:9566"/>
        <dbReference type="ChEBI" id="CHEBI:15378"/>
        <dbReference type="ChEBI" id="CHEBI:16389"/>
        <dbReference type="ChEBI" id="CHEBI:17976"/>
        <dbReference type="ChEBI" id="CHEBI:57540"/>
        <dbReference type="ChEBI" id="CHEBI:57945"/>
    </reaction>
</comment>
<dbReference type="Proteomes" id="UP000199752">
    <property type="component" value="Chromosome 7"/>
</dbReference>
<dbReference type="EC" id="1.6.5.9" evidence="2"/>
<dbReference type="Gene3D" id="3.50.50.100">
    <property type="match status" value="2"/>
</dbReference>
<evidence type="ECO:0000256" key="3">
    <source>
        <dbReference type="ARBA" id="ARBA00022630"/>
    </source>
</evidence>
<keyword evidence="5" id="KW-0560">Oxidoreductase</keyword>
<comment type="similarity">
    <text evidence="1">Belongs to the NADH dehydrogenase family.</text>
</comment>
<dbReference type="InterPro" id="IPR045024">
    <property type="entry name" value="NDH-2"/>
</dbReference>
<keyword evidence="6" id="KW-0520">NAD</keyword>
<dbReference type="EMBL" id="JTAI01000004">
    <property type="protein sequence ID" value="PPS94722.1"/>
    <property type="molecule type" value="Genomic_DNA"/>
</dbReference>
<evidence type="ECO:0000256" key="6">
    <source>
        <dbReference type="ARBA" id="ARBA00023027"/>
    </source>
</evidence>